<comment type="similarity">
    <text evidence="1">Belongs to the multicopper oxidase family.</text>
</comment>
<dbReference type="GO" id="GO:0016491">
    <property type="term" value="F:oxidoreductase activity"/>
    <property type="evidence" value="ECO:0007669"/>
    <property type="project" value="InterPro"/>
</dbReference>
<dbReference type="AlphaFoldDB" id="A0A8X8ZN10"/>
<dbReference type="InterPro" id="IPR001117">
    <property type="entry name" value="Cu-oxidase_2nd"/>
</dbReference>
<dbReference type="Proteomes" id="UP000298416">
    <property type="component" value="Unassembled WGS sequence"/>
</dbReference>
<evidence type="ECO:0000259" key="4">
    <source>
        <dbReference type="Pfam" id="PF07731"/>
    </source>
</evidence>
<keyword evidence="6" id="KW-1185">Reference proteome</keyword>
<comment type="caution">
    <text evidence="5">The sequence shown here is derived from an EMBL/GenBank/DDBJ whole genome shotgun (WGS) entry which is preliminary data.</text>
</comment>
<dbReference type="InterPro" id="IPR045087">
    <property type="entry name" value="Cu-oxidase_fam"/>
</dbReference>
<feature type="domain" description="Plastocyanin-like" evidence="4">
    <location>
        <begin position="134"/>
        <end position="270"/>
    </location>
</feature>
<dbReference type="SUPFAM" id="SSF49503">
    <property type="entry name" value="Cupredoxins"/>
    <property type="match status" value="2"/>
</dbReference>
<evidence type="ECO:0000313" key="5">
    <source>
        <dbReference type="EMBL" id="KAG6409889.1"/>
    </source>
</evidence>
<name>A0A8X8ZN10_SALSN</name>
<dbReference type="PANTHER" id="PTHR11709:SF58">
    <property type="entry name" value="SKU5 SIMILAR 3"/>
    <property type="match status" value="1"/>
</dbReference>
<dbReference type="Pfam" id="PF00394">
    <property type="entry name" value="Cu-oxidase"/>
    <property type="match status" value="1"/>
</dbReference>
<dbReference type="GO" id="GO:0005886">
    <property type="term" value="C:plasma membrane"/>
    <property type="evidence" value="ECO:0007669"/>
    <property type="project" value="TreeGrafter"/>
</dbReference>
<dbReference type="InterPro" id="IPR008972">
    <property type="entry name" value="Cupredoxin"/>
</dbReference>
<keyword evidence="2" id="KW-0325">Glycoprotein</keyword>
<evidence type="ECO:0000256" key="2">
    <source>
        <dbReference type="ARBA" id="ARBA00023180"/>
    </source>
</evidence>
<evidence type="ECO:0000313" key="6">
    <source>
        <dbReference type="Proteomes" id="UP000298416"/>
    </source>
</evidence>
<evidence type="ECO:0000259" key="3">
    <source>
        <dbReference type="Pfam" id="PF00394"/>
    </source>
</evidence>
<sequence length="329" mass="36636">MDIHVGQSYSFLVTMDQNASSDYYIVASPRFVNGSSSPKAPGIAILHYSNSQGPASGPLPDPPIELDKFFSMNQARSIRWNVSAGAARPNPQGSFRYGEITVTDVYVIQNRPTELVDGKWRRTLNGISYIAPSTPLNLVQQFKVLGVFKLDFPNRFMNRPSKFDSSVINGTFKGFMEIIFQNNDTSVQSYHLDGYAFFVVGMDYGVWTENSRGTYNKWDGVARSTTQVFPGAWTAILVSLDNAGMWNLRTQNLDSWYLGQEVYVSVVNPENDKDEFQLPENTIYCGVLSVLQKDQAHRVKFSAASSVEKMIKIVVISISVGLLGLSGFI</sequence>
<reference evidence="5" key="1">
    <citation type="submission" date="2018-01" db="EMBL/GenBank/DDBJ databases">
        <authorList>
            <person name="Mao J.F."/>
        </authorList>
    </citation>
    <scope>NUCLEOTIDE SEQUENCE</scope>
    <source>
        <strain evidence="5">Huo1</strain>
        <tissue evidence="5">Leaf</tissue>
    </source>
</reference>
<organism evidence="5">
    <name type="scientific">Salvia splendens</name>
    <name type="common">Scarlet sage</name>
    <dbReference type="NCBI Taxonomy" id="180675"/>
    <lineage>
        <taxon>Eukaryota</taxon>
        <taxon>Viridiplantae</taxon>
        <taxon>Streptophyta</taxon>
        <taxon>Embryophyta</taxon>
        <taxon>Tracheophyta</taxon>
        <taxon>Spermatophyta</taxon>
        <taxon>Magnoliopsida</taxon>
        <taxon>eudicotyledons</taxon>
        <taxon>Gunneridae</taxon>
        <taxon>Pentapetalae</taxon>
        <taxon>asterids</taxon>
        <taxon>lamiids</taxon>
        <taxon>Lamiales</taxon>
        <taxon>Lamiaceae</taxon>
        <taxon>Nepetoideae</taxon>
        <taxon>Mentheae</taxon>
        <taxon>Salviinae</taxon>
        <taxon>Salvia</taxon>
        <taxon>Salvia subgen. Calosphace</taxon>
        <taxon>core Calosphace</taxon>
    </lineage>
</organism>
<feature type="domain" description="Plastocyanin-like" evidence="3">
    <location>
        <begin position="2"/>
        <end position="51"/>
    </location>
</feature>
<dbReference type="GO" id="GO:0005507">
    <property type="term" value="F:copper ion binding"/>
    <property type="evidence" value="ECO:0007669"/>
    <property type="project" value="InterPro"/>
</dbReference>
<dbReference type="FunFam" id="2.60.40.420:FF:000016">
    <property type="entry name" value="Monocopper oxidase-like protein"/>
    <property type="match status" value="1"/>
</dbReference>
<proteinExistence type="inferred from homology"/>
<dbReference type="EMBL" id="PNBA02000010">
    <property type="protein sequence ID" value="KAG6409889.1"/>
    <property type="molecule type" value="Genomic_DNA"/>
</dbReference>
<dbReference type="PANTHER" id="PTHR11709">
    <property type="entry name" value="MULTI-COPPER OXIDASE"/>
    <property type="match status" value="1"/>
</dbReference>
<reference evidence="5" key="2">
    <citation type="submission" date="2020-08" db="EMBL/GenBank/DDBJ databases">
        <title>Plant Genome Project.</title>
        <authorList>
            <person name="Zhang R.-G."/>
        </authorList>
    </citation>
    <scope>NUCLEOTIDE SEQUENCE</scope>
    <source>
        <strain evidence="5">Huo1</strain>
        <tissue evidence="5">Leaf</tissue>
    </source>
</reference>
<accession>A0A8X8ZN10</accession>
<dbReference type="InterPro" id="IPR011706">
    <property type="entry name" value="Cu-oxidase_C"/>
</dbReference>
<dbReference type="Pfam" id="PF07731">
    <property type="entry name" value="Cu-oxidase_2"/>
    <property type="match status" value="1"/>
</dbReference>
<dbReference type="Gene3D" id="2.60.40.420">
    <property type="entry name" value="Cupredoxins - blue copper proteins"/>
    <property type="match status" value="2"/>
</dbReference>
<protein>
    <recommendedName>
        <fullName evidence="7">Monocopper oxidase-like protein SKU5</fullName>
    </recommendedName>
</protein>
<gene>
    <name evidence="5" type="ORF">SASPL_127931</name>
</gene>
<evidence type="ECO:0000256" key="1">
    <source>
        <dbReference type="ARBA" id="ARBA00010609"/>
    </source>
</evidence>
<evidence type="ECO:0008006" key="7">
    <source>
        <dbReference type="Google" id="ProtNLM"/>
    </source>
</evidence>